<evidence type="ECO:0000313" key="1">
    <source>
        <dbReference type="EMBL" id="KAF6826375.1"/>
    </source>
</evidence>
<dbReference type="Proteomes" id="UP000639643">
    <property type="component" value="Unassembled WGS sequence"/>
</dbReference>
<dbReference type="AlphaFoldDB" id="A0A8H6K7W2"/>
<dbReference type="EMBL" id="WIGM01000402">
    <property type="protein sequence ID" value="KAF6826375.1"/>
    <property type="molecule type" value="Genomic_DNA"/>
</dbReference>
<accession>A0A8H6K7W2</accession>
<gene>
    <name evidence="1" type="ORF">CMUS01_09458</name>
</gene>
<comment type="caution">
    <text evidence="1">The sequence shown here is derived from an EMBL/GenBank/DDBJ whole genome shotgun (WGS) entry which is preliminary data.</text>
</comment>
<organism evidence="1 2">
    <name type="scientific">Colletotrichum musicola</name>
    <dbReference type="NCBI Taxonomy" id="2175873"/>
    <lineage>
        <taxon>Eukaryota</taxon>
        <taxon>Fungi</taxon>
        <taxon>Dikarya</taxon>
        <taxon>Ascomycota</taxon>
        <taxon>Pezizomycotina</taxon>
        <taxon>Sordariomycetes</taxon>
        <taxon>Hypocreomycetidae</taxon>
        <taxon>Glomerellales</taxon>
        <taxon>Glomerellaceae</taxon>
        <taxon>Colletotrichum</taxon>
        <taxon>Colletotrichum orchidearum species complex</taxon>
    </lineage>
</organism>
<evidence type="ECO:0000313" key="2">
    <source>
        <dbReference type="Proteomes" id="UP000639643"/>
    </source>
</evidence>
<protein>
    <submittedName>
        <fullName evidence="1">Uncharacterized protein</fullName>
    </submittedName>
</protein>
<sequence length="63" mass="7519">MLVPEWPTHHTRKIPVPESCLVHGVVVPRRRWPGTPGPALRLVEQAWAHDRPREREREREREK</sequence>
<proteinExistence type="predicted"/>
<name>A0A8H6K7W2_9PEZI</name>
<reference evidence="1" key="1">
    <citation type="journal article" date="2020" name="Phytopathology">
        <title>Genome Sequence Resources of Colletotrichum truncatum, C. plurivorum, C. musicola, and C. sojae: Four Species Pathogenic to Soybean (Glycine max).</title>
        <authorList>
            <person name="Rogerio F."/>
            <person name="Boufleur T.R."/>
            <person name="Ciampi-Guillardi M."/>
            <person name="Sukno S.A."/>
            <person name="Thon M.R."/>
            <person name="Massola Junior N.S."/>
            <person name="Baroncelli R."/>
        </authorList>
    </citation>
    <scope>NUCLEOTIDE SEQUENCE</scope>
    <source>
        <strain evidence="1">LFN0074</strain>
    </source>
</reference>
<keyword evidence="2" id="KW-1185">Reference proteome</keyword>